<dbReference type="HOGENOM" id="CLU_1193468_0_0_10"/>
<protein>
    <submittedName>
        <fullName evidence="1">Uncharacterized protein</fullName>
    </submittedName>
</protein>
<gene>
    <name evidence="1" type="ordered locus">Halhy_1660</name>
</gene>
<reference key="2">
    <citation type="submission" date="2011-04" db="EMBL/GenBank/DDBJ databases">
        <title>Complete sequence of chromosome of Haliscomenobacter hydrossis DSM 1100.</title>
        <authorList>
            <consortium name="US DOE Joint Genome Institute (JGI-PGF)"/>
            <person name="Lucas S."/>
            <person name="Han J."/>
            <person name="Lapidus A."/>
            <person name="Bruce D."/>
            <person name="Goodwin L."/>
            <person name="Pitluck S."/>
            <person name="Peters L."/>
            <person name="Kyrpides N."/>
            <person name="Mavromatis K."/>
            <person name="Ivanova N."/>
            <person name="Ovchinnikova G."/>
            <person name="Pagani I."/>
            <person name="Daligault H."/>
            <person name="Detter J.C."/>
            <person name="Han C."/>
            <person name="Land M."/>
            <person name="Hauser L."/>
            <person name="Markowitz V."/>
            <person name="Cheng J.-F."/>
            <person name="Hugenholtz P."/>
            <person name="Woyke T."/>
            <person name="Wu D."/>
            <person name="Verbarg S."/>
            <person name="Frueling A."/>
            <person name="Brambilla E."/>
            <person name="Klenk H.-P."/>
            <person name="Eisen J.A."/>
        </authorList>
    </citation>
    <scope>NUCLEOTIDE SEQUENCE</scope>
    <source>
        <strain>DSM 1100</strain>
    </source>
</reference>
<evidence type="ECO:0000313" key="2">
    <source>
        <dbReference type="Proteomes" id="UP000008461"/>
    </source>
</evidence>
<dbReference type="EMBL" id="CP002691">
    <property type="protein sequence ID" value="AEE49549.1"/>
    <property type="molecule type" value="Genomic_DNA"/>
</dbReference>
<reference evidence="1 2" key="1">
    <citation type="journal article" date="2011" name="Stand. Genomic Sci.">
        <title>Complete genome sequence of Haliscomenobacter hydrossis type strain (O).</title>
        <authorList>
            <consortium name="US DOE Joint Genome Institute (JGI-PGF)"/>
            <person name="Daligault H."/>
            <person name="Lapidus A."/>
            <person name="Zeytun A."/>
            <person name="Nolan M."/>
            <person name="Lucas S."/>
            <person name="Del Rio T.G."/>
            <person name="Tice H."/>
            <person name="Cheng J.F."/>
            <person name="Tapia R."/>
            <person name="Han C."/>
            <person name="Goodwin L."/>
            <person name="Pitluck S."/>
            <person name="Liolios K."/>
            <person name="Pagani I."/>
            <person name="Ivanova N."/>
            <person name="Huntemann M."/>
            <person name="Mavromatis K."/>
            <person name="Mikhailova N."/>
            <person name="Pati A."/>
            <person name="Chen A."/>
            <person name="Palaniappan K."/>
            <person name="Land M."/>
            <person name="Hauser L."/>
            <person name="Brambilla E.M."/>
            <person name="Rohde M."/>
            <person name="Verbarg S."/>
            <person name="Goker M."/>
            <person name="Bristow J."/>
            <person name="Eisen J.A."/>
            <person name="Markowitz V."/>
            <person name="Hugenholtz P."/>
            <person name="Kyrpides N.C."/>
            <person name="Klenk H.P."/>
            <person name="Woyke T."/>
        </authorList>
    </citation>
    <scope>NUCLEOTIDE SEQUENCE [LARGE SCALE GENOMIC DNA]</scope>
    <source>
        <strain evidence="2">ATCC 27775 / DSM 1100 / LMG 10767 / O</strain>
    </source>
</reference>
<evidence type="ECO:0000313" key="1">
    <source>
        <dbReference type="EMBL" id="AEE49549.1"/>
    </source>
</evidence>
<keyword evidence="2" id="KW-1185">Reference proteome</keyword>
<organism evidence="1 2">
    <name type="scientific">Haliscomenobacter hydrossis (strain ATCC 27775 / DSM 1100 / LMG 10767 / O)</name>
    <dbReference type="NCBI Taxonomy" id="760192"/>
    <lineage>
        <taxon>Bacteria</taxon>
        <taxon>Pseudomonadati</taxon>
        <taxon>Bacteroidota</taxon>
        <taxon>Saprospiria</taxon>
        <taxon>Saprospirales</taxon>
        <taxon>Haliscomenobacteraceae</taxon>
        <taxon>Haliscomenobacter</taxon>
    </lineage>
</organism>
<dbReference type="AlphaFoldDB" id="F4L0R7"/>
<dbReference type="Proteomes" id="UP000008461">
    <property type="component" value="Chromosome"/>
</dbReference>
<dbReference type="KEGG" id="hhy:Halhy_1660"/>
<dbReference type="STRING" id="760192.Halhy_1660"/>
<sequence>MIYRVLLSGMAILNLVFGLTVPAFAQAVSLSGKLTCVLINKEEIQLFPAQDNPMGFYYLPNNLRLSTTETLQPEFLFMSWKSEASTETDNGVMHWLLTWGLSKEQEKEVQNCLIAKVDSNAIVMGALTVEAPEKFLLSGKNKDFIALLQGSLSSGAGIPTQPGGKSASSFRFLGKDARQVEQSLSDLDKWDSIFIEMPFYWTDGHPAHTLRLAAKTIMQNGTKCSECVIIPK</sequence>
<proteinExistence type="predicted"/>
<dbReference type="RefSeq" id="WP_013764103.1">
    <property type="nucleotide sequence ID" value="NC_015510.1"/>
</dbReference>
<name>F4L0R7_HALH1</name>
<accession>F4L0R7</accession>
<dbReference type="OrthoDB" id="1188434at2"/>